<evidence type="ECO:0008006" key="3">
    <source>
        <dbReference type="Google" id="ProtNLM"/>
    </source>
</evidence>
<evidence type="ECO:0000313" key="2">
    <source>
        <dbReference type="Proteomes" id="UP000199136"/>
    </source>
</evidence>
<keyword evidence="2" id="KW-1185">Reference proteome</keyword>
<proteinExistence type="predicted"/>
<organism evidence="1 2">
    <name type="scientific">Desemzia incerta</name>
    <dbReference type="NCBI Taxonomy" id="82801"/>
    <lineage>
        <taxon>Bacteria</taxon>
        <taxon>Bacillati</taxon>
        <taxon>Bacillota</taxon>
        <taxon>Bacilli</taxon>
        <taxon>Lactobacillales</taxon>
        <taxon>Carnobacteriaceae</taxon>
        <taxon>Desemzia</taxon>
    </lineage>
</organism>
<accession>A0A1I5YCT4</accession>
<gene>
    <name evidence="1" type="ORF">SAMN04488506_1924</name>
</gene>
<dbReference type="Proteomes" id="UP000199136">
    <property type="component" value="Unassembled WGS sequence"/>
</dbReference>
<reference evidence="1 2" key="1">
    <citation type="submission" date="2016-10" db="EMBL/GenBank/DDBJ databases">
        <authorList>
            <person name="de Groot N.N."/>
        </authorList>
    </citation>
    <scope>NUCLEOTIDE SEQUENCE [LARGE SCALE GENOMIC DNA]</scope>
    <source>
        <strain evidence="1 2">DSM 20581</strain>
    </source>
</reference>
<dbReference type="Gene3D" id="2.60.120.560">
    <property type="entry name" value="Exo-inulinase, domain 1"/>
    <property type="match status" value="1"/>
</dbReference>
<protein>
    <recommendedName>
        <fullName evidence="3">3-keto-disaccharide hydrolase domain-containing protein</fullName>
    </recommendedName>
</protein>
<evidence type="ECO:0000313" key="1">
    <source>
        <dbReference type="EMBL" id="SFQ41989.1"/>
    </source>
</evidence>
<sequence length="208" mass="23754">MTLYAENINLLMENVVPVQTFVKNGAVDETEALRVVKDEAVVDVDEPTYARIKNSVFHNGIIEVKVLSRLLPDAPEYARGFIGVAFRIDENNEDFESIYIRPTNGRNENQSRRNSSTQYFSYPDYKFDRLRSEAPKMYESYADMGLNEWIDLKIEVIDECAKLYLNHSVHPVLIVNDLKKGSNAQGGIGLWVDIGTEGFFKDLKITSY</sequence>
<dbReference type="EMBL" id="FOXW01000007">
    <property type="protein sequence ID" value="SFQ41989.1"/>
    <property type="molecule type" value="Genomic_DNA"/>
</dbReference>
<dbReference type="RefSeq" id="WP_092480945.1">
    <property type="nucleotide sequence ID" value="NZ_FOXW01000007.1"/>
</dbReference>
<dbReference type="AlphaFoldDB" id="A0A1I5YCT4"/>
<dbReference type="STRING" id="82801.SAMN04488506_1924"/>
<dbReference type="OrthoDB" id="118532at2"/>
<name>A0A1I5YCT4_9LACT</name>